<organism evidence="1 2">
    <name type="scientific">Candidatus Brocadia sinica JPN1</name>
    <dbReference type="NCBI Taxonomy" id="1197129"/>
    <lineage>
        <taxon>Bacteria</taxon>
        <taxon>Pseudomonadati</taxon>
        <taxon>Planctomycetota</taxon>
        <taxon>Candidatus Brocadiia</taxon>
        <taxon>Candidatus Brocadiales</taxon>
        <taxon>Candidatus Brocadiaceae</taxon>
        <taxon>Candidatus Brocadia</taxon>
    </lineage>
</organism>
<dbReference type="RefSeq" id="WP_157842541.1">
    <property type="nucleotide sequence ID" value="NZ_BAFN01000001.1"/>
</dbReference>
<proteinExistence type="predicted"/>
<sequence>MKPVVLRNGLFCSILTVISILIFGYVSHAEDSKGGLKKSSGTIVQIGGRGKLPEIDANFVASSPAIVAYAAFSGSEVALNDGSTALIHDPLTSSDATSLIVTFRSNQEMPLNETEWKLFKYNEALVLKQYDSRKINFNDFELDPNFYYYSSWSPNPEDGDKPLVKGLYLCKVTVKAKKSTLKSTIKFKFEVTE</sequence>
<comment type="caution">
    <text evidence="1">The sequence shown here is derived from an EMBL/GenBank/DDBJ whole genome shotgun (WGS) entry which is preliminary data.</text>
</comment>
<evidence type="ECO:0000313" key="2">
    <source>
        <dbReference type="Proteomes" id="UP000032309"/>
    </source>
</evidence>
<protein>
    <submittedName>
        <fullName evidence="1">Uncharacterized protein</fullName>
    </submittedName>
</protein>
<gene>
    <name evidence="1" type="ORF">BROSI_A2858</name>
</gene>
<dbReference type="Proteomes" id="UP000032309">
    <property type="component" value="Unassembled WGS sequence"/>
</dbReference>
<name>A0ABQ0JZW6_9BACT</name>
<evidence type="ECO:0000313" key="1">
    <source>
        <dbReference type="EMBL" id="GAN34322.1"/>
    </source>
</evidence>
<keyword evidence="2" id="KW-1185">Reference proteome</keyword>
<accession>A0ABQ0JZW6</accession>
<dbReference type="EMBL" id="BAFN01000001">
    <property type="protein sequence ID" value="GAN34322.1"/>
    <property type="molecule type" value="Genomic_DNA"/>
</dbReference>
<reference evidence="2" key="1">
    <citation type="journal article" date="2015" name="Genome Announc.">
        <title>Draft Genome Sequence of an Anaerobic Ammonium-Oxidizing Bacterium, "Candidatus Brocadia sinica".</title>
        <authorList>
            <person name="Oshiki M."/>
            <person name="Shinyako-Hata K."/>
            <person name="Satoh H."/>
            <person name="Okabe S."/>
        </authorList>
    </citation>
    <scope>NUCLEOTIDE SEQUENCE [LARGE SCALE GENOMIC DNA]</scope>
    <source>
        <strain evidence="2">JPN1</strain>
    </source>
</reference>